<evidence type="ECO:0000313" key="1">
    <source>
        <dbReference type="EMBL" id="KAA6382920.1"/>
    </source>
</evidence>
<evidence type="ECO:0000313" key="2">
    <source>
        <dbReference type="Proteomes" id="UP000324800"/>
    </source>
</evidence>
<reference evidence="1 2" key="1">
    <citation type="submission" date="2019-03" db="EMBL/GenBank/DDBJ databases">
        <title>Single cell metagenomics reveals metabolic interactions within the superorganism composed of flagellate Streblomastix strix and complex community of Bacteroidetes bacteria on its surface.</title>
        <authorList>
            <person name="Treitli S.C."/>
            <person name="Kolisko M."/>
            <person name="Husnik F."/>
            <person name="Keeling P."/>
            <person name="Hampl V."/>
        </authorList>
    </citation>
    <scope>NUCLEOTIDE SEQUENCE [LARGE SCALE GENOMIC DNA]</scope>
    <source>
        <strain evidence="1">ST1C</strain>
    </source>
</reference>
<dbReference type="AlphaFoldDB" id="A0A5J4VKB9"/>
<accession>A0A5J4VKB9</accession>
<protein>
    <submittedName>
        <fullName evidence="1">Uncharacterized protein</fullName>
    </submittedName>
</protein>
<dbReference type="EMBL" id="SNRW01006514">
    <property type="protein sequence ID" value="KAA6382920.1"/>
    <property type="molecule type" value="Genomic_DNA"/>
</dbReference>
<gene>
    <name evidence="1" type="ORF">EZS28_021551</name>
</gene>
<sequence length="170" mass="18545">MSEIDAKLSSKIDTNTLDNLVNTIQDQTIIGFEAFTSNLSATGFVKTCKDDSSVLIAGGGDQLLSSFGRIEDLTSSAFSNMNEAVISNSLNRIGNPYIFQFVSNRGNYNAGTFNPDNIVQHDTAVATYIPFPNMTFDKCSYVSITHSTGLITLKSISYTYTKYASATWVK</sequence>
<comment type="caution">
    <text evidence="1">The sequence shown here is derived from an EMBL/GenBank/DDBJ whole genome shotgun (WGS) entry which is preliminary data.</text>
</comment>
<dbReference type="Proteomes" id="UP000324800">
    <property type="component" value="Unassembled WGS sequence"/>
</dbReference>
<organism evidence="1 2">
    <name type="scientific">Streblomastix strix</name>
    <dbReference type="NCBI Taxonomy" id="222440"/>
    <lineage>
        <taxon>Eukaryota</taxon>
        <taxon>Metamonada</taxon>
        <taxon>Preaxostyla</taxon>
        <taxon>Oxymonadida</taxon>
        <taxon>Streblomastigidae</taxon>
        <taxon>Streblomastix</taxon>
    </lineage>
</organism>
<name>A0A5J4VKB9_9EUKA</name>
<proteinExistence type="predicted"/>